<sequence length="323" mass="35567">MEFGNIRDTAYGVVLLLGGISLVAGIIKKKKIIEALDIGRLRATEYGRVLSLLLGTALIFLALLAPQKLERERRVKTEGLSIYILVDISRSMLAEDVYPNRIEAAKTTLREVIGSLQGDRVGIIPFSSSAYIQMPLTDDYNIAGNYIDVIDTRLISGGGTDILQGLRLANTSFEEIGSQNKIVLIISDGGEEERGALEYAKANKIRIYSMGVGTSKGSVLPNYDNGVRKGFITDSSGNTVVSRINESFLQKMAQDTGGGYYRIDNLSRKNTFTEDISSINREEGEEQVLRIYKHYYQIPLLLGFLLILLGINIKGGIADEEED</sequence>
<dbReference type="RefSeq" id="WP_281833848.1">
    <property type="nucleotide sequence ID" value="NZ_BSDY01000003.1"/>
</dbReference>
<evidence type="ECO:0000256" key="1">
    <source>
        <dbReference type="ARBA" id="ARBA00022475"/>
    </source>
</evidence>
<keyword evidence="3 5" id="KW-1133">Transmembrane helix</keyword>
<feature type="transmembrane region" description="Helical" evidence="5">
    <location>
        <begin position="47"/>
        <end position="66"/>
    </location>
</feature>
<dbReference type="Proteomes" id="UP001144471">
    <property type="component" value="Unassembled WGS sequence"/>
</dbReference>
<evidence type="ECO:0000256" key="4">
    <source>
        <dbReference type="ARBA" id="ARBA00023136"/>
    </source>
</evidence>
<dbReference type="InterPro" id="IPR002035">
    <property type="entry name" value="VWF_A"/>
</dbReference>
<keyword evidence="2 5" id="KW-0812">Transmembrane</keyword>
<feature type="domain" description="VWFA" evidence="6">
    <location>
        <begin position="81"/>
        <end position="276"/>
    </location>
</feature>
<proteinExistence type="predicted"/>
<dbReference type="InterPro" id="IPR036465">
    <property type="entry name" value="vWFA_dom_sf"/>
</dbReference>
<organism evidence="7 8">
    <name type="scientific">Propionigenium maris DSM 9537</name>
    <dbReference type="NCBI Taxonomy" id="1123000"/>
    <lineage>
        <taxon>Bacteria</taxon>
        <taxon>Fusobacteriati</taxon>
        <taxon>Fusobacteriota</taxon>
        <taxon>Fusobacteriia</taxon>
        <taxon>Fusobacteriales</taxon>
        <taxon>Fusobacteriaceae</taxon>
        <taxon>Propionigenium</taxon>
    </lineage>
</organism>
<dbReference type="SMART" id="SM00327">
    <property type="entry name" value="VWA"/>
    <property type="match status" value="1"/>
</dbReference>
<dbReference type="InterPro" id="IPR050768">
    <property type="entry name" value="UPF0353/GerABKA_families"/>
</dbReference>
<dbReference type="EMBL" id="BSDY01000003">
    <property type="protein sequence ID" value="GLI55412.1"/>
    <property type="molecule type" value="Genomic_DNA"/>
</dbReference>
<feature type="transmembrane region" description="Helical" evidence="5">
    <location>
        <begin position="9"/>
        <end position="27"/>
    </location>
</feature>
<dbReference type="Pfam" id="PF13519">
    <property type="entry name" value="VWA_2"/>
    <property type="match status" value="1"/>
</dbReference>
<evidence type="ECO:0000256" key="5">
    <source>
        <dbReference type="SAM" id="Phobius"/>
    </source>
</evidence>
<evidence type="ECO:0000256" key="3">
    <source>
        <dbReference type="ARBA" id="ARBA00022989"/>
    </source>
</evidence>
<keyword evidence="1" id="KW-1003">Cell membrane</keyword>
<evidence type="ECO:0000259" key="6">
    <source>
        <dbReference type="PROSITE" id="PS50234"/>
    </source>
</evidence>
<comment type="caution">
    <text evidence="7">The sequence shown here is derived from an EMBL/GenBank/DDBJ whole genome shotgun (WGS) entry which is preliminary data.</text>
</comment>
<dbReference type="Gene3D" id="3.40.50.410">
    <property type="entry name" value="von Willebrand factor, type A domain"/>
    <property type="match status" value="1"/>
</dbReference>
<dbReference type="PANTHER" id="PTHR22550">
    <property type="entry name" value="SPORE GERMINATION PROTEIN"/>
    <property type="match status" value="1"/>
</dbReference>
<dbReference type="PROSITE" id="PS50234">
    <property type="entry name" value="VWFA"/>
    <property type="match status" value="1"/>
</dbReference>
<keyword evidence="8" id="KW-1185">Reference proteome</keyword>
<evidence type="ECO:0000256" key="2">
    <source>
        <dbReference type="ARBA" id="ARBA00022692"/>
    </source>
</evidence>
<evidence type="ECO:0000313" key="8">
    <source>
        <dbReference type="Proteomes" id="UP001144471"/>
    </source>
</evidence>
<name>A0A9W6LM92_9FUSO</name>
<evidence type="ECO:0000313" key="7">
    <source>
        <dbReference type="EMBL" id="GLI55412.1"/>
    </source>
</evidence>
<dbReference type="AlphaFoldDB" id="A0A9W6LM92"/>
<accession>A0A9W6LM92</accession>
<protein>
    <submittedName>
        <fullName evidence="7">Aerotolerance regulator BatB</fullName>
    </submittedName>
</protein>
<dbReference type="PANTHER" id="PTHR22550:SF5">
    <property type="entry name" value="LEUCINE ZIPPER PROTEIN 4"/>
    <property type="match status" value="1"/>
</dbReference>
<keyword evidence="4 5" id="KW-0472">Membrane</keyword>
<reference evidence="7" key="1">
    <citation type="submission" date="2022-12" db="EMBL/GenBank/DDBJ databases">
        <title>Reference genome sequencing for broad-spectrum identification of bacterial and archaeal isolates by mass spectrometry.</title>
        <authorList>
            <person name="Sekiguchi Y."/>
            <person name="Tourlousse D.M."/>
        </authorList>
    </citation>
    <scope>NUCLEOTIDE SEQUENCE</scope>
    <source>
        <strain evidence="7">10succ1</strain>
    </source>
</reference>
<gene>
    <name evidence="7" type="ORF">PM10SUCC1_09260</name>
</gene>
<dbReference type="SUPFAM" id="SSF53300">
    <property type="entry name" value="vWA-like"/>
    <property type="match status" value="1"/>
</dbReference>